<organism evidence="11 12">
    <name type="scientific">Emericella nidulans (strain FGSC A4 / ATCC 38163 / CBS 112.46 / NRRL 194 / M139)</name>
    <name type="common">Aspergillus nidulans</name>
    <dbReference type="NCBI Taxonomy" id="227321"/>
    <lineage>
        <taxon>Eukaryota</taxon>
        <taxon>Fungi</taxon>
        <taxon>Dikarya</taxon>
        <taxon>Ascomycota</taxon>
        <taxon>Pezizomycotina</taxon>
        <taxon>Eurotiomycetes</taxon>
        <taxon>Eurotiomycetidae</taxon>
        <taxon>Eurotiales</taxon>
        <taxon>Aspergillaceae</taxon>
        <taxon>Aspergillus</taxon>
        <taxon>Aspergillus subgen. Nidulantes</taxon>
    </lineage>
</organism>
<dbReference type="InterPro" id="IPR016036">
    <property type="entry name" value="Malonyl_transacylase_ACP-bd"/>
</dbReference>
<dbReference type="HOGENOM" id="CLU_000022_31_1_1"/>
<dbReference type="GO" id="GO:0032259">
    <property type="term" value="P:methylation"/>
    <property type="evidence" value="ECO:0007669"/>
    <property type="project" value="UniProtKB-KW"/>
</dbReference>
<dbReference type="SUPFAM" id="SSF50129">
    <property type="entry name" value="GroES-like"/>
    <property type="match status" value="1"/>
</dbReference>
<sequence length="2404" mass="264073">MVTFVQSHFPASDSQASDGEPILHQRVYPDSEGHDQNGAEAGSGGADTSGNTVSFNSVQGCPPIAIVGMALRLPGGVKSPDELWQFLIEKRNGVCEVPGTRYTVDSFYSETMARCVKTRHGYYLQDDPACFDAGFFSINSHEAGRMDPQQRQLLEVVWECLESAGETNWRGKNIGCYVGVYGEDWLDLASKDPQHTDRYHILGTGQFALSNRLSYEYDFQGPSMTLQTGCSASLVGLHEACQALYSRDCCSAIVAGTNLMFAPTMTATMSDNTVMSPTGTCRTFDEAADGYGRGEGVNALYVKRLEDAIRDNDPIRAVIRATSTNCDGHTPSITTPGSHSQEALVRWAYKKAGISDITQTGFFECHGTGTVAGDTAEASVVAKLFEGKGIIMGAVKPNVGHGEGASGISSVIKGVLALEHNTIPPNVFFKTPNPRIPFEEGKLQVPVEVMPWPKDRRERVSVNCFGVGGANAHAILDSISSVCGDNFRPLIENCEDDRARLLVVSARGAESLKQRIRAVTDYANKDLSKLRDLAYTLGERREHLSHRAFTVANPNELLDEPNFQTGRDKAPEVTFVFTGQGAQWAGMGKNLLTAFPTARKDIQHLEEALGSLADGPSWSIEEELSRTEKSRINEAELSQPLCTALQIVLVNILSAWGITPSSVVGHSSGEIAAAYASGAISARSAIIIAYYRGKLAKELEGKGAMAAVGLSKDLVAPFLEESVVIACENSPQSVTLSGDSTAVDIVVDAIKRDRPDILCRRLPVSTAYHSITAGLAHAGGIAINLNIINGPGNTISNLPPYPWQHNTRYWHDSRLTREWRFRPHLHHELLGARSVESSELEPAWRNLLRLEDVPWVSEHALQGNVIFPAAGYISMAGEAVCQLIPEASDFSIKNMLIKNPLLMKESAEYEIITTLKPVKITDLVESDWYSFSIVSFDGASWTKHCHGQVRAGSDYPPKGRKIKQYARVLDVGTCYRFVERLGFAYGPLFRRFTCISSDPNDRKASARLRDLGRTRYPLHPAIIDHLLQAFPMAIAQGLSRRFQIIVPAAIGHIYVRRADVPESEMSLEALMAETGFGTWMGHGIMMAGDGNDAVPVLSMTDVAGFPASGTGDTASIPLGSQIRWAPDIDFVEASSLLLPAEPSDEYVSMMRACDALSILYILETARKLESVTEDPEVPHLKDWKAWITSTANRFGQQTDGYALDTGASNWAQLSSDERQSLMKVLSSEVQHANEDQSGEVPAPLSCLRYVYNNVENLLTSTTLSDETRSQIEQYGAYLHSQHERSWGHFLTLLGHTNPAMRIIEVGGSAGSVTRSILKHLTSPETVRLYSAYTFTDASAENVEAARKAFAEEEIDFKLLAIEKDLGEQGFEKHSFDLVIASNVLRGRRGQLETSLRNIRELLAPRGRLMLNELDEGHLPTAFVMGLLPIWNRNKDVIPVHITREEIDAALRSTGFSGIEAIRRDIESPDSVSLSILSSLNAEIPKKTITLLVKAAITYSESWVELLKGTLEQQGYEVCICDLQAGLPVEGEYLTISLLDMDGPYLHDLSEAGFTSLQGLLADIKQPILWVTGMSQFRCENPRYGLVFGFARTMRHEKDADFSIFETDTFGAESVKSLVSVVEKLLWSRADAETDPEYEFALYQGTIYVGRCHWVCLADHIDSNSSMNLPRQLDIESLGSIDTLRWAPFEGPPLEEGQVEIEMKYIGLNFRVRHLHFRDILVSLGLFGEPNEFGLEGSGIVRRVAPGAIRDLKPGDRVALLTTGTFRTRFVVHSRYCLRIPDHISLEGAATMPSVYITAAYCLIHLARLQKGELAEASVSRLSASLIAQIYATVGSDEKVQYLIDRFGIPRSRIFNSRTPDFLHDVMRETNGRGVNVVLNSLTGALLHASWDCLASFGRMIELGKRDFLSNGQLNMGPFIKNRSYMGFDLTQFGKEAYHTYESMHTQFETLTAENELVPIRPVRVYEATDVIDAFRYMQQGVHMGKILIRVPENPSSLSVSPGNSPFSLRPDASYLLVGGLGGLGRSVSTWMVEKGARHLVYLSRSAGLSEKDQAFVRELEAQGCQAICVPGDVSAIADVEAAISKSSQPLGGVVQMAGFLQDAMFDKMKYSEWESCVASKVQGTWNLHETTSSSALDFFIVVGSVAGICGNPGQANYAAANTFLDSFVQYRRDLGLPAAVIDLGAIDEVGMMAANQEAMQRAQAASVCFPSEQQLIEGLKLALSQCAVPPSSKSLLSTSCIVGLSNTKPLSNPSVRPYWVRDVRFAIYKNLESRSTEAVQGGQSNELRTLLRRVEQNPSLLNDPESEEIVRREIGNQVTQRMPQAENMDEDEIANITIDSLMAIEIRGWARRNLGLEITLVQIAKAKTVGGLTRAAVDHLKAKYGMKREDNENEARIGDRDGED</sequence>
<dbReference type="GO" id="GO:0004312">
    <property type="term" value="F:fatty acid synthase activity"/>
    <property type="evidence" value="ECO:0000318"/>
    <property type="project" value="GO_Central"/>
</dbReference>
<keyword evidence="3" id="KW-0489">Methyltransferase</keyword>
<dbReference type="Pfam" id="PF02801">
    <property type="entry name" value="Ketoacyl-synt_C"/>
    <property type="match status" value="1"/>
</dbReference>
<dbReference type="Pfam" id="PF13602">
    <property type="entry name" value="ADH_zinc_N_2"/>
    <property type="match status" value="1"/>
</dbReference>
<feature type="compositionally biased region" description="Basic and acidic residues" evidence="7">
    <location>
        <begin position="27"/>
        <end position="37"/>
    </location>
</feature>
<dbReference type="Pfam" id="PF00109">
    <property type="entry name" value="ketoacyl-synt"/>
    <property type="match status" value="1"/>
</dbReference>
<dbReference type="Pfam" id="PF21089">
    <property type="entry name" value="PKS_DH_N"/>
    <property type="match status" value="1"/>
</dbReference>
<dbReference type="RefSeq" id="XP_682274.1">
    <property type="nucleotide sequence ID" value="XM_677182.1"/>
</dbReference>
<evidence type="ECO:0000313" key="12">
    <source>
        <dbReference type="Proteomes" id="UP000000560"/>
    </source>
</evidence>
<dbReference type="Pfam" id="PF08659">
    <property type="entry name" value="KR"/>
    <property type="match status" value="1"/>
</dbReference>
<feature type="active site" description="Proton donor; for dehydratase activity" evidence="6">
    <location>
        <position position="1024"/>
    </location>
</feature>
<dbReference type="STRING" id="227321.Q5ARS5"/>
<feature type="domain" description="Ketosynthase family 3 (KS3)" evidence="9">
    <location>
        <begin position="61"/>
        <end position="478"/>
    </location>
</feature>
<dbReference type="InterPro" id="IPR029063">
    <property type="entry name" value="SAM-dependent_MTases_sf"/>
</dbReference>
<dbReference type="SMART" id="SM00827">
    <property type="entry name" value="PKS_AT"/>
    <property type="match status" value="1"/>
</dbReference>
<dbReference type="GO" id="GO:0008168">
    <property type="term" value="F:methyltransferase activity"/>
    <property type="evidence" value="ECO:0007669"/>
    <property type="project" value="UniProtKB-KW"/>
</dbReference>
<dbReference type="InterPro" id="IPR014030">
    <property type="entry name" value="Ketoacyl_synth_N"/>
</dbReference>
<proteinExistence type="predicted"/>
<dbReference type="CDD" id="cd05195">
    <property type="entry name" value="enoyl_red"/>
    <property type="match status" value="1"/>
</dbReference>
<dbReference type="eggNOG" id="KOG1202">
    <property type="taxonomic scope" value="Eukaryota"/>
</dbReference>
<dbReference type="InParanoid" id="Q5ARS5"/>
<dbReference type="PANTHER" id="PTHR43775">
    <property type="entry name" value="FATTY ACID SYNTHASE"/>
    <property type="match status" value="1"/>
</dbReference>
<dbReference type="SUPFAM" id="SSF53901">
    <property type="entry name" value="Thiolase-like"/>
    <property type="match status" value="1"/>
</dbReference>
<feature type="region of interest" description="N-terminal hotdog fold" evidence="6">
    <location>
        <begin position="827"/>
        <end position="956"/>
    </location>
</feature>
<evidence type="ECO:0000259" key="9">
    <source>
        <dbReference type="PROSITE" id="PS52004"/>
    </source>
</evidence>
<dbReference type="Gene3D" id="3.40.366.10">
    <property type="entry name" value="Malonyl-Coenzyme A Acyl Carrier Protein, domain 2"/>
    <property type="match status" value="1"/>
</dbReference>
<evidence type="ECO:0000256" key="4">
    <source>
        <dbReference type="ARBA" id="ARBA00022679"/>
    </source>
</evidence>
<dbReference type="InterPro" id="IPR050091">
    <property type="entry name" value="PKS_NRPS_Biosynth_Enz"/>
</dbReference>
<evidence type="ECO:0000256" key="3">
    <source>
        <dbReference type="ARBA" id="ARBA00022603"/>
    </source>
</evidence>
<evidence type="ECO:0000256" key="1">
    <source>
        <dbReference type="ARBA" id="ARBA00022450"/>
    </source>
</evidence>
<evidence type="ECO:0000256" key="7">
    <source>
        <dbReference type="SAM" id="MobiDB-lite"/>
    </source>
</evidence>
<evidence type="ECO:0000256" key="5">
    <source>
        <dbReference type="ARBA" id="ARBA00023268"/>
    </source>
</evidence>
<dbReference type="InterPro" id="IPR020841">
    <property type="entry name" value="PKS_Beta-ketoAc_synthase_dom"/>
</dbReference>
<dbReference type="Gene3D" id="3.30.70.3290">
    <property type="match status" value="1"/>
</dbReference>
<dbReference type="GO" id="GO:0004315">
    <property type="term" value="F:3-oxoacyl-[acyl-carrier-protein] synthase activity"/>
    <property type="evidence" value="ECO:0007669"/>
    <property type="project" value="InterPro"/>
</dbReference>
<dbReference type="InterPro" id="IPR042104">
    <property type="entry name" value="PKS_dehydratase_sf"/>
</dbReference>
<dbReference type="Gene3D" id="3.40.50.150">
    <property type="entry name" value="Vaccinia Virus protein VP39"/>
    <property type="match status" value="1"/>
</dbReference>
<dbReference type="InterPro" id="IPR049900">
    <property type="entry name" value="PKS_mFAS_DH"/>
</dbReference>
<keyword evidence="5" id="KW-0511">Multifunctional enzyme</keyword>
<dbReference type="KEGG" id="ani:ANIA_09005"/>
<feature type="region of interest" description="Disordered" evidence="7">
    <location>
        <begin position="1"/>
        <end position="20"/>
    </location>
</feature>
<dbReference type="GO" id="GO:0016491">
    <property type="term" value="F:oxidoreductase activity"/>
    <property type="evidence" value="ECO:0007669"/>
    <property type="project" value="InterPro"/>
</dbReference>
<dbReference type="Gene3D" id="3.10.129.110">
    <property type="entry name" value="Polyketide synthase dehydratase"/>
    <property type="match status" value="1"/>
</dbReference>
<keyword evidence="2" id="KW-0597">Phosphoprotein</keyword>
<dbReference type="SMART" id="SM00825">
    <property type="entry name" value="PKS_KS"/>
    <property type="match status" value="1"/>
</dbReference>
<dbReference type="InterPro" id="IPR032821">
    <property type="entry name" value="PKS_assoc"/>
</dbReference>
<evidence type="ECO:0000259" key="8">
    <source>
        <dbReference type="PROSITE" id="PS50075"/>
    </source>
</evidence>
<dbReference type="EMBL" id="BN001307">
    <property type="protein sequence ID" value="CBF84476.1"/>
    <property type="molecule type" value="Genomic_DNA"/>
</dbReference>
<dbReference type="OMA" id="TMSDNTV"/>
<dbReference type="SUPFAM" id="SSF51735">
    <property type="entry name" value="NAD(P)-binding Rossmann-fold domains"/>
    <property type="match status" value="2"/>
</dbReference>
<dbReference type="Pfam" id="PF08242">
    <property type="entry name" value="Methyltransf_12"/>
    <property type="match status" value="1"/>
</dbReference>
<accession>C8VKZ6</accession>
<keyword evidence="12" id="KW-1185">Reference proteome</keyword>
<feature type="domain" description="PKS/mFAS DH" evidence="10">
    <location>
        <begin position="827"/>
        <end position="1111"/>
    </location>
</feature>
<name>Q5ARS5_EMENI</name>
<dbReference type="InterPro" id="IPR013217">
    <property type="entry name" value="Methyltransf_12"/>
</dbReference>
<dbReference type="InterPro" id="IPR020843">
    <property type="entry name" value="ER"/>
</dbReference>
<reference evidence="12" key="2">
    <citation type="journal article" date="2009" name="Fungal Genet. Biol.">
        <title>The 2008 update of the Aspergillus nidulans genome annotation: a community effort.</title>
        <authorList>
            <person name="Wortman J.R."/>
            <person name="Gilsenan J.M."/>
            <person name="Joardar V."/>
            <person name="Deegan J."/>
            <person name="Clutterbuck J."/>
            <person name="Andersen M.R."/>
            <person name="Archer D."/>
            <person name="Bencina M."/>
            <person name="Braus G."/>
            <person name="Coutinho P."/>
            <person name="von Dohren H."/>
            <person name="Doonan J."/>
            <person name="Driessen A.J."/>
            <person name="Durek P."/>
            <person name="Espeso E."/>
            <person name="Fekete E."/>
            <person name="Flipphi M."/>
            <person name="Estrada C.G."/>
            <person name="Geysens S."/>
            <person name="Goldman G."/>
            <person name="de Groot P.W."/>
            <person name="Hansen K."/>
            <person name="Harris S.D."/>
            <person name="Heinekamp T."/>
            <person name="Helmstaedt K."/>
            <person name="Henrissat B."/>
            <person name="Hofmann G."/>
            <person name="Homan T."/>
            <person name="Horio T."/>
            <person name="Horiuchi H."/>
            <person name="James S."/>
            <person name="Jones M."/>
            <person name="Karaffa L."/>
            <person name="Karanyi Z."/>
            <person name="Kato M."/>
            <person name="Keller N."/>
            <person name="Kelly D.E."/>
            <person name="Kiel J.A."/>
            <person name="Kim J.M."/>
            <person name="van der Klei I.J."/>
            <person name="Klis F.M."/>
            <person name="Kovalchuk A."/>
            <person name="Krasevec N."/>
            <person name="Kubicek C.P."/>
            <person name="Liu B."/>
            <person name="Maccabe A."/>
            <person name="Meyer V."/>
            <person name="Mirabito P."/>
            <person name="Miskei M."/>
            <person name="Mos M."/>
            <person name="Mullins J."/>
            <person name="Nelson D.R."/>
            <person name="Nielsen J."/>
            <person name="Oakley B.R."/>
            <person name="Osmani S.A."/>
            <person name="Pakula T."/>
            <person name="Paszewski A."/>
            <person name="Paulsen I."/>
            <person name="Pilsyk S."/>
            <person name="Pocsi I."/>
            <person name="Punt P.J."/>
            <person name="Ram A.F."/>
            <person name="Ren Q."/>
            <person name="Robellet X."/>
            <person name="Robson G."/>
            <person name="Seiboth B."/>
            <person name="van Solingen P."/>
            <person name="Specht T."/>
            <person name="Sun J."/>
            <person name="Taheri-Talesh N."/>
            <person name="Takeshita N."/>
            <person name="Ussery D."/>
            <person name="vanKuyk P.A."/>
            <person name="Visser H."/>
            <person name="van de Vondervoort P.J."/>
            <person name="de Vries R.P."/>
            <person name="Walton J."/>
            <person name="Xiang X."/>
            <person name="Xiong Y."/>
            <person name="Zeng A.P."/>
            <person name="Brandt B.W."/>
            <person name="Cornell M.J."/>
            <person name="van den Hondel C.A."/>
            <person name="Visser J."/>
            <person name="Oliver S.G."/>
            <person name="Turner G."/>
        </authorList>
    </citation>
    <scope>GENOME REANNOTATION</scope>
    <source>
        <strain evidence="12">FGSC A4 / ATCC 38163 / CBS 112.46 / NRRL 194 / M139</strain>
    </source>
</reference>
<dbReference type="InterPro" id="IPR014043">
    <property type="entry name" value="Acyl_transferase_dom"/>
</dbReference>
<dbReference type="SUPFAM" id="SSF52151">
    <property type="entry name" value="FabD/lysophospholipase-like"/>
    <property type="match status" value="1"/>
</dbReference>
<dbReference type="InterPro" id="IPR057326">
    <property type="entry name" value="KR_dom"/>
</dbReference>
<evidence type="ECO:0000256" key="2">
    <source>
        <dbReference type="ARBA" id="ARBA00022553"/>
    </source>
</evidence>
<dbReference type="SMART" id="SM00822">
    <property type="entry name" value="PKS_KR"/>
    <property type="match status" value="1"/>
</dbReference>
<dbReference type="PROSITE" id="PS50075">
    <property type="entry name" value="CARRIER"/>
    <property type="match status" value="1"/>
</dbReference>
<feature type="domain" description="Carrier" evidence="8">
    <location>
        <begin position="2304"/>
        <end position="2380"/>
    </location>
</feature>
<feature type="active site" description="Proton acceptor; for dehydratase activity" evidence="6">
    <location>
        <position position="859"/>
    </location>
</feature>
<evidence type="ECO:0000259" key="10">
    <source>
        <dbReference type="PROSITE" id="PS52019"/>
    </source>
</evidence>
<dbReference type="InterPro" id="IPR049552">
    <property type="entry name" value="PKS_DH_N"/>
</dbReference>
<dbReference type="PROSITE" id="PS52019">
    <property type="entry name" value="PKS_MFAS_DH"/>
    <property type="match status" value="1"/>
</dbReference>
<dbReference type="Pfam" id="PF14765">
    <property type="entry name" value="PS-DH"/>
    <property type="match status" value="1"/>
</dbReference>
<dbReference type="InterPro" id="IPR036736">
    <property type="entry name" value="ACP-like_sf"/>
</dbReference>
<dbReference type="GeneID" id="2868263"/>
<keyword evidence="4" id="KW-0808">Transferase</keyword>
<dbReference type="Proteomes" id="UP000000560">
    <property type="component" value="Chromosome VII"/>
</dbReference>
<dbReference type="CDD" id="cd02440">
    <property type="entry name" value="AdoMet_MTases"/>
    <property type="match status" value="1"/>
</dbReference>
<gene>
    <name evidence="11" type="ORF">ANIA_09005</name>
</gene>
<dbReference type="SMART" id="SM00826">
    <property type="entry name" value="PKS_DH"/>
    <property type="match status" value="1"/>
</dbReference>
<dbReference type="OrthoDB" id="329835at2759"/>
<dbReference type="PANTHER" id="PTHR43775:SF49">
    <property type="entry name" value="SYNTHASE, PUTATIVE (JCVI)-RELATED"/>
    <property type="match status" value="1"/>
</dbReference>
<feature type="region of interest" description="C-terminal hotdog fold" evidence="6">
    <location>
        <begin position="966"/>
        <end position="1111"/>
    </location>
</feature>
<dbReference type="Pfam" id="PF00698">
    <property type="entry name" value="Acyl_transf_1"/>
    <property type="match status" value="1"/>
</dbReference>
<dbReference type="InterPro" id="IPR016035">
    <property type="entry name" value="Acyl_Trfase/lysoPLipase"/>
</dbReference>
<reference evidence="12" key="1">
    <citation type="journal article" date="2005" name="Nature">
        <title>Sequencing of Aspergillus nidulans and comparative analysis with A. fumigatus and A. oryzae.</title>
        <authorList>
            <person name="Galagan J.E."/>
            <person name="Calvo S.E."/>
            <person name="Cuomo C."/>
            <person name="Ma L.J."/>
            <person name="Wortman J.R."/>
            <person name="Batzoglou S."/>
            <person name="Lee S.I."/>
            <person name="Basturkmen M."/>
            <person name="Spevak C.C."/>
            <person name="Clutterbuck J."/>
            <person name="Kapitonov V."/>
            <person name="Jurka J."/>
            <person name="Scazzocchio C."/>
            <person name="Farman M."/>
            <person name="Butler J."/>
            <person name="Purcell S."/>
            <person name="Harris S."/>
            <person name="Braus G.H."/>
            <person name="Draht O."/>
            <person name="Busch S."/>
            <person name="D'Enfert C."/>
            <person name="Bouchier C."/>
            <person name="Goldman G.H."/>
            <person name="Bell-Pedersen D."/>
            <person name="Griffiths-Jones S."/>
            <person name="Doonan J.H."/>
            <person name="Yu J."/>
            <person name="Vienken K."/>
            <person name="Pain A."/>
            <person name="Freitag M."/>
            <person name="Selker E.U."/>
            <person name="Archer D.B."/>
            <person name="Penalva M.A."/>
            <person name="Oakley B.R."/>
            <person name="Momany M."/>
            <person name="Tanaka T."/>
            <person name="Kumagai T."/>
            <person name="Asai K."/>
            <person name="Machida M."/>
            <person name="Nierman W.C."/>
            <person name="Denning D.W."/>
            <person name="Caddick M."/>
            <person name="Hynes M."/>
            <person name="Paoletti M."/>
            <person name="Fischer R."/>
            <person name="Miller B."/>
            <person name="Dyer P."/>
            <person name="Sachs M.S."/>
            <person name="Osmani S.A."/>
            <person name="Birren B.W."/>
        </authorList>
    </citation>
    <scope>NUCLEOTIDE SEQUENCE [LARGE SCALE GENOMIC DNA]</scope>
    <source>
        <strain evidence="12">FGSC A4 / ATCC 38163 / CBS 112.46 / NRRL 194 / M139</strain>
    </source>
</reference>
<dbReference type="Gene3D" id="3.40.47.10">
    <property type="match status" value="1"/>
</dbReference>
<dbReference type="GO" id="GO:0044550">
    <property type="term" value="P:secondary metabolite biosynthetic process"/>
    <property type="evidence" value="ECO:0000318"/>
    <property type="project" value="GO_Central"/>
</dbReference>
<dbReference type="InterPro" id="IPR049551">
    <property type="entry name" value="PKS_DH_C"/>
</dbReference>
<dbReference type="Gene3D" id="3.90.180.10">
    <property type="entry name" value="Medium-chain alcohol dehydrogenases, catalytic domain"/>
    <property type="match status" value="1"/>
</dbReference>
<evidence type="ECO:0000256" key="6">
    <source>
        <dbReference type="PROSITE-ProRule" id="PRU01363"/>
    </source>
</evidence>
<protein>
    <submittedName>
        <fullName evidence="11">Polyketide synthase, putative (JCVI)</fullName>
    </submittedName>
</protein>
<dbReference type="InterPro" id="IPR001227">
    <property type="entry name" value="Ac_transferase_dom_sf"/>
</dbReference>
<dbReference type="Pfam" id="PF16197">
    <property type="entry name" value="KAsynt_C_assoc"/>
    <property type="match status" value="1"/>
</dbReference>
<feature type="region of interest" description="Disordered" evidence="7">
    <location>
        <begin position="27"/>
        <end position="52"/>
    </location>
</feature>
<dbReference type="CDD" id="cd00833">
    <property type="entry name" value="PKS"/>
    <property type="match status" value="1"/>
</dbReference>
<dbReference type="Gene3D" id="3.40.50.720">
    <property type="entry name" value="NAD(P)-binding Rossmann-like Domain"/>
    <property type="match status" value="1"/>
</dbReference>
<dbReference type="InterPro" id="IPR016039">
    <property type="entry name" value="Thiolase-like"/>
</dbReference>
<dbReference type="InterPro" id="IPR014031">
    <property type="entry name" value="Ketoacyl_synth_C"/>
</dbReference>
<dbReference type="SUPFAM" id="SSF53335">
    <property type="entry name" value="S-adenosyl-L-methionine-dependent methyltransferases"/>
    <property type="match status" value="1"/>
</dbReference>
<evidence type="ECO:0000313" key="11">
    <source>
        <dbReference type="EMBL" id="CBF84476.1"/>
    </source>
</evidence>
<dbReference type="Pfam" id="PF00550">
    <property type="entry name" value="PP-binding"/>
    <property type="match status" value="1"/>
</dbReference>
<dbReference type="InterPro" id="IPR013968">
    <property type="entry name" value="PKS_KR"/>
</dbReference>
<dbReference type="InterPro" id="IPR020807">
    <property type="entry name" value="PKS_DH"/>
</dbReference>
<dbReference type="SMART" id="SM00829">
    <property type="entry name" value="PKS_ER"/>
    <property type="match status" value="1"/>
</dbReference>
<accession>Q5ARS5</accession>
<dbReference type="InterPro" id="IPR011032">
    <property type="entry name" value="GroES-like_sf"/>
</dbReference>
<dbReference type="InterPro" id="IPR009081">
    <property type="entry name" value="PP-bd_ACP"/>
</dbReference>
<dbReference type="InterPro" id="IPR018201">
    <property type="entry name" value="Ketoacyl_synth_AS"/>
</dbReference>
<keyword evidence="1" id="KW-0596">Phosphopantetheine</keyword>
<dbReference type="SUPFAM" id="SSF55048">
    <property type="entry name" value="Probable ACP-binding domain of malonyl-CoA ACP transacylase"/>
    <property type="match status" value="1"/>
</dbReference>
<dbReference type="GO" id="GO:0006633">
    <property type="term" value="P:fatty acid biosynthetic process"/>
    <property type="evidence" value="ECO:0000318"/>
    <property type="project" value="GO_Central"/>
</dbReference>
<dbReference type="PROSITE" id="PS00606">
    <property type="entry name" value="KS3_1"/>
    <property type="match status" value="1"/>
</dbReference>
<dbReference type="InterPro" id="IPR036291">
    <property type="entry name" value="NAD(P)-bd_dom_sf"/>
</dbReference>
<dbReference type="SUPFAM" id="SSF47336">
    <property type="entry name" value="ACP-like"/>
    <property type="match status" value="1"/>
</dbReference>
<dbReference type="PROSITE" id="PS52004">
    <property type="entry name" value="KS3_2"/>
    <property type="match status" value="1"/>
</dbReference>